<dbReference type="EMBL" id="LCUC01000066">
    <property type="protein sequence ID" value="KKY37905.1"/>
    <property type="molecule type" value="Genomic_DNA"/>
</dbReference>
<gene>
    <name evidence="16" type="ORF">UCDDA912_g02122</name>
</gene>
<feature type="active site" evidence="13">
    <location>
        <position position="286"/>
    </location>
</feature>
<comment type="similarity">
    <text evidence="2 14">Belongs to the glycosyl hydrolase 28 family.</text>
</comment>
<feature type="chain" id="PRO_5002545908" description="galacturonan 1,4-alpha-galacturonidase" evidence="15">
    <location>
        <begin position="23"/>
        <end position="462"/>
    </location>
</feature>
<keyword evidence="10" id="KW-0961">Cell wall biogenesis/degradation</keyword>
<keyword evidence="6 14" id="KW-0378">Hydrolase</keyword>
<dbReference type="PROSITE" id="PS00502">
    <property type="entry name" value="POLYGALACTURONASE"/>
    <property type="match status" value="1"/>
</dbReference>
<name>A0A0G2IE41_9PEZI</name>
<evidence type="ECO:0000256" key="11">
    <source>
        <dbReference type="ARBA" id="ARBA00038933"/>
    </source>
</evidence>
<keyword evidence="3" id="KW-0964">Secreted</keyword>
<dbReference type="GO" id="GO:0047911">
    <property type="term" value="F:galacturan 1,4-alpha-galacturonidase activity"/>
    <property type="evidence" value="ECO:0007669"/>
    <property type="project" value="UniProtKB-EC"/>
</dbReference>
<feature type="signal peptide" evidence="15">
    <location>
        <begin position="1"/>
        <end position="22"/>
    </location>
</feature>
<dbReference type="InterPro" id="IPR012334">
    <property type="entry name" value="Pectin_lyas_fold"/>
</dbReference>
<dbReference type="Pfam" id="PF00295">
    <property type="entry name" value="Glyco_hydro_28"/>
    <property type="match status" value="1"/>
</dbReference>
<evidence type="ECO:0000256" key="12">
    <source>
        <dbReference type="ARBA" id="ARBA00048766"/>
    </source>
</evidence>
<evidence type="ECO:0000256" key="2">
    <source>
        <dbReference type="ARBA" id="ARBA00008834"/>
    </source>
</evidence>
<evidence type="ECO:0000313" key="16">
    <source>
        <dbReference type="EMBL" id="KKY37905.1"/>
    </source>
</evidence>
<dbReference type="Proteomes" id="UP000034680">
    <property type="component" value="Unassembled WGS sequence"/>
</dbReference>
<reference evidence="16 17" key="2">
    <citation type="submission" date="2015-05" db="EMBL/GenBank/DDBJ databases">
        <authorList>
            <person name="Morales-Cruz A."/>
            <person name="Amrine K.C."/>
            <person name="Cantu D."/>
        </authorList>
    </citation>
    <scope>NUCLEOTIDE SEQUENCE [LARGE SCALE GENOMIC DNA]</scope>
    <source>
        <strain evidence="16">DA912</strain>
    </source>
</reference>
<dbReference type="GO" id="GO:0005576">
    <property type="term" value="C:extracellular region"/>
    <property type="evidence" value="ECO:0007669"/>
    <property type="project" value="UniProtKB-SubCell"/>
</dbReference>
<comment type="subcellular location">
    <subcellularLocation>
        <location evidence="1">Secreted</location>
    </subcellularLocation>
</comment>
<protein>
    <recommendedName>
        <fullName evidence="11">galacturonan 1,4-alpha-galacturonidase</fullName>
        <ecNumber evidence="11">3.2.1.67</ecNumber>
    </recommendedName>
</protein>
<dbReference type="GO" id="GO:0071555">
    <property type="term" value="P:cell wall organization"/>
    <property type="evidence" value="ECO:0007669"/>
    <property type="project" value="UniProtKB-KW"/>
</dbReference>
<dbReference type="EC" id="3.2.1.67" evidence="11"/>
<reference evidence="16 17" key="1">
    <citation type="submission" date="2015-05" db="EMBL/GenBank/DDBJ databases">
        <title>Distinctive expansion of gene families associated with plant cell wall degradation and secondary metabolism in the genomes of grapevine trunk pathogens.</title>
        <authorList>
            <person name="Lawrence D.P."/>
            <person name="Travadon R."/>
            <person name="Rolshausen P.E."/>
            <person name="Baumgartner K."/>
        </authorList>
    </citation>
    <scope>NUCLEOTIDE SEQUENCE [LARGE SCALE GENOMIC DNA]</scope>
    <source>
        <strain evidence="16">DA912</strain>
    </source>
</reference>
<comment type="caution">
    <text evidence="16">The sequence shown here is derived from an EMBL/GenBank/DDBJ whole genome shotgun (WGS) entry which is preliminary data.</text>
</comment>
<evidence type="ECO:0000256" key="13">
    <source>
        <dbReference type="PROSITE-ProRule" id="PRU10052"/>
    </source>
</evidence>
<dbReference type="Gene3D" id="2.160.20.10">
    <property type="entry name" value="Single-stranded right-handed beta-helix, Pectin lyase-like"/>
    <property type="match status" value="1"/>
</dbReference>
<evidence type="ECO:0000256" key="14">
    <source>
        <dbReference type="RuleBase" id="RU361169"/>
    </source>
</evidence>
<evidence type="ECO:0000256" key="9">
    <source>
        <dbReference type="ARBA" id="ARBA00023295"/>
    </source>
</evidence>
<keyword evidence="9 14" id="KW-0326">Glycosidase</keyword>
<evidence type="ECO:0000256" key="15">
    <source>
        <dbReference type="SAM" id="SignalP"/>
    </source>
</evidence>
<sequence>MMMYLNILFAALAAFATSPVSAALRTRHAHSALPKRPNIIPAPYGTGQEFPYSAPRDEGRYCYVEPGSSNGTTRDDAPEIFKAFQDCNGGGTIVLDQSYLVGSPLDLTFLEHVDVIITGEVAFDDSDVYYWARNSFKYAFQNMSSFWKVGGEDINIYGDLSNNRSVIDGRGQAYWEENSRNSSLFRPQLFVIEGAKGVVMSNLRMRNSPNWFNMIANATDVIISNMDLVAASTGGVKIANSDGWDTYRSNRVVIQDSVIVNTDDCVSFKPNSTNVVVQNLDCTGSHGISVGSLGQYKGETDIVENLYIYNISMADASDAARIKVWPGVETAFQDLLNGGGGLGRVRNVTYDTFYHDNNDRAITITQCYGQKNQSICNEFPANLTISDITMKNFWGTVSEKYDPEAGSLVCSAADRCSNIVAQNISINVPSGEPPVYECSNVDADLLDMTCVDPEGDRDTGSG</sequence>
<evidence type="ECO:0000313" key="17">
    <source>
        <dbReference type="Proteomes" id="UP000034680"/>
    </source>
</evidence>
<dbReference type="PANTHER" id="PTHR31736">
    <property type="match status" value="1"/>
</dbReference>
<evidence type="ECO:0000256" key="10">
    <source>
        <dbReference type="ARBA" id="ARBA00023316"/>
    </source>
</evidence>
<evidence type="ECO:0000256" key="5">
    <source>
        <dbReference type="ARBA" id="ARBA00022737"/>
    </source>
</evidence>
<evidence type="ECO:0000256" key="3">
    <source>
        <dbReference type="ARBA" id="ARBA00022525"/>
    </source>
</evidence>
<keyword evidence="17" id="KW-1185">Reference proteome</keyword>
<dbReference type="AlphaFoldDB" id="A0A0G2IE41"/>
<evidence type="ECO:0000256" key="1">
    <source>
        <dbReference type="ARBA" id="ARBA00004613"/>
    </source>
</evidence>
<evidence type="ECO:0000256" key="7">
    <source>
        <dbReference type="ARBA" id="ARBA00023157"/>
    </source>
</evidence>
<dbReference type="STRING" id="1214573.A0A0G2IE41"/>
<proteinExistence type="inferred from homology"/>
<evidence type="ECO:0000256" key="8">
    <source>
        <dbReference type="ARBA" id="ARBA00023180"/>
    </source>
</evidence>
<evidence type="ECO:0000256" key="4">
    <source>
        <dbReference type="ARBA" id="ARBA00022729"/>
    </source>
</evidence>
<keyword evidence="5" id="KW-0677">Repeat</keyword>
<dbReference type="OrthoDB" id="187139at2759"/>
<dbReference type="GO" id="GO:0004650">
    <property type="term" value="F:polygalacturonase activity"/>
    <property type="evidence" value="ECO:0007669"/>
    <property type="project" value="InterPro"/>
</dbReference>
<dbReference type="InterPro" id="IPR000743">
    <property type="entry name" value="Glyco_hydro_28"/>
</dbReference>
<dbReference type="InterPro" id="IPR011050">
    <property type="entry name" value="Pectin_lyase_fold/virulence"/>
</dbReference>
<organism evidence="16 17">
    <name type="scientific">Diaporthe ampelina</name>
    <dbReference type="NCBI Taxonomy" id="1214573"/>
    <lineage>
        <taxon>Eukaryota</taxon>
        <taxon>Fungi</taxon>
        <taxon>Dikarya</taxon>
        <taxon>Ascomycota</taxon>
        <taxon>Pezizomycotina</taxon>
        <taxon>Sordariomycetes</taxon>
        <taxon>Sordariomycetidae</taxon>
        <taxon>Diaporthales</taxon>
        <taxon>Diaporthaceae</taxon>
        <taxon>Diaporthe</taxon>
    </lineage>
</organism>
<keyword evidence="4 15" id="KW-0732">Signal</keyword>
<comment type="catalytic activity">
    <reaction evidence="12">
        <text>[(1-&gt;4)-alpha-D-galacturonosyl](n) + H2O = alpha-D-galacturonate + [(1-&gt;4)-alpha-D-galacturonosyl](n-1)</text>
        <dbReference type="Rhea" id="RHEA:14117"/>
        <dbReference type="Rhea" id="RHEA-COMP:14570"/>
        <dbReference type="Rhea" id="RHEA-COMP:14572"/>
        <dbReference type="ChEBI" id="CHEBI:15377"/>
        <dbReference type="ChEBI" id="CHEBI:58658"/>
        <dbReference type="ChEBI" id="CHEBI:140523"/>
        <dbReference type="EC" id="3.2.1.67"/>
    </reaction>
</comment>
<dbReference type="GO" id="GO:0005975">
    <property type="term" value="P:carbohydrate metabolic process"/>
    <property type="evidence" value="ECO:0007669"/>
    <property type="project" value="InterPro"/>
</dbReference>
<keyword evidence="8" id="KW-0325">Glycoprotein</keyword>
<accession>A0A0G2IE41</accession>
<evidence type="ECO:0000256" key="6">
    <source>
        <dbReference type="ARBA" id="ARBA00022801"/>
    </source>
</evidence>
<keyword evidence="7" id="KW-1015">Disulfide bond</keyword>
<dbReference type="SUPFAM" id="SSF51126">
    <property type="entry name" value="Pectin lyase-like"/>
    <property type="match status" value="1"/>
</dbReference>
<dbReference type="PANTHER" id="PTHR31736:SF14">
    <property type="entry name" value="EXOPOLYGALACTURONASE X-1-RELATED"/>
    <property type="match status" value="1"/>
</dbReference>